<dbReference type="WBParaSite" id="BXY_0537600.1">
    <property type="protein sequence ID" value="BXY_0537600.1"/>
    <property type="gene ID" value="BXY_0537600"/>
</dbReference>
<evidence type="ECO:0000313" key="2">
    <source>
        <dbReference type="Proteomes" id="UP000095284"/>
    </source>
</evidence>
<dbReference type="Proteomes" id="UP000095284">
    <property type="component" value="Unplaced"/>
</dbReference>
<evidence type="ECO:0000313" key="3">
    <source>
        <dbReference type="WBParaSite" id="BXY_0537600.1"/>
    </source>
</evidence>
<sequence>MRVSAAIFAALLVACASADSSFFFNTGVQLNAGQTNTPDRLEQELIKAGFDLKVNPLEKLAFAGERDQICAIYQQEKFASKNIALRAFLRIACELKYEGEAEKTFKKRAPNEEIIWAKSSPGRRQNLEEKMICECPGFRRNHGQSLEEQIQQINRT</sequence>
<reference evidence="3" key="1">
    <citation type="submission" date="2016-11" db="UniProtKB">
        <authorList>
            <consortium name="WormBaseParasite"/>
        </authorList>
    </citation>
    <scope>IDENTIFICATION</scope>
</reference>
<dbReference type="AlphaFoldDB" id="A0A1I7RXB2"/>
<protein>
    <submittedName>
        <fullName evidence="3">DUF2380 domain-containing protein</fullName>
    </submittedName>
</protein>
<proteinExistence type="predicted"/>
<feature type="chain" id="PRO_5009305060" evidence="1">
    <location>
        <begin position="19"/>
        <end position="156"/>
    </location>
</feature>
<dbReference type="PROSITE" id="PS51257">
    <property type="entry name" value="PROKAR_LIPOPROTEIN"/>
    <property type="match status" value="1"/>
</dbReference>
<keyword evidence="1" id="KW-0732">Signal</keyword>
<name>A0A1I7RXB2_BURXY</name>
<evidence type="ECO:0000256" key="1">
    <source>
        <dbReference type="SAM" id="SignalP"/>
    </source>
</evidence>
<feature type="signal peptide" evidence="1">
    <location>
        <begin position="1"/>
        <end position="18"/>
    </location>
</feature>
<organism evidence="2 3">
    <name type="scientific">Bursaphelenchus xylophilus</name>
    <name type="common">Pinewood nematode worm</name>
    <name type="synonym">Aphelenchoides xylophilus</name>
    <dbReference type="NCBI Taxonomy" id="6326"/>
    <lineage>
        <taxon>Eukaryota</taxon>
        <taxon>Metazoa</taxon>
        <taxon>Ecdysozoa</taxon>
        <taxon>Nematoda</taxon>
        <taxon>Chromadorea</taxon>
        <taxon>Rhabditida</taxon>
        <taxon>Tylenchina</taxon>
        <taxon>Tylenchomorpha</taxon>
        <taxon>Aphelenchoidea</taxon>
        <taxon>Aphelenchoididae</taxon>
        <taxon>Bursaphelenchus</taxon>
    </lineage>
</organism>
<accession>A0A1I7RXB2</accession>